<reference evidence="1" key="1">
    <citation type="submission" date="2023-05" db="EMBL/GenBank/DDBJ databases">
        <authorList>
            <consortium name="ELIXIR-Norway"/>
        </authorList>
    </citation>
    <scope>NUCLEOTIDE SEQUENCE</scope>
</reference>
<reference evidence="1" key="2">
    <citation type="submission" date="2025-03" db="EMBL/GenBank/DDBJ databases">
        <authorList>
            <consortium name="ELIXIR-Norway"/>
            <consortium name="Elixir Norway"/>
        </authorList>
    </citation>
    <scope>NUCLEOTIDE SEQUENCE</scope>
</reference>
<accession>A0AC59Y438</accession>
<proteinExistence type="predicted"/>
<dbReference type="Proteomes" id="UP001162501">
    <property type="component" value="Chromosome 1"/>
</dbReference>
<gene>
    <name evidence="1" type="ORF">MRATA1EN22A_LOCUS1569</name>
</gene>
<evidence type="ECO:0000313" key="1">
    <source>
        <dbReference type="EMBL" id="CAM9367164.1"/>
    </source>
</evidence>
<organism evidence="1 2">
    <name type="scientific">Rangifer tarandus platyrhynchus</name>
    <name type="common">Svalbard reindeer</name>
    <dbReference type="NCBI Taxonomy" id="3082113"/>
    <lineage>
        <taxon>Eukaryota</taxon>
        <taxon>Metazoa</taxon>
        <taxon>Chordata</taxon>
        <taxon>Craniata</taxon>
        <taxon>Vertebrata</taxon>
        <taxon>Euteleostomi</taxon>
        <taxon>Mammalia</taxon>
        <taxon>Eutheria</taxon>
        <taxon>Laurasiatheria</taxon>
        <taxon>Artiodactyla</taxon>
        <taxon>Ruminantia</taxon>
        <taxon>Pecora</taxon>
        <taxon>Cervidae</taxon>
        <taxon>Odocoileinae</taxon>
        <taxon>Rangifer</taxon>
    </lineage>
</organism>
<sequence>MVFPKLPVGSGGWSALGYPVLTRLVECREQAPPAGEAGSPTCPRDAPPGHLDPVRSVSGPGSTTVCAEAPGTPPNRPVHPDQEPETFLVQPHPGHSKPQGLSGPRSLLPFLDSGRLLHVCVSPGLRTLVALLWDLLSG</sequence>
<name>A0AC59Y438_RANTA</name>
<evidence type="ECO:0000313" key="2">
    <source>
        <dbReference type="Proteomes" id="UP001162501"/>
    </source>
</evidence>
<protein>
    <submittedName>
        <fullName evidence="1">Uncharacterized protein</fullName>
    </submittedName>
</protein>
<dbReference type="EMBL" id="OX596085">
    <property type="protein sequence ID" value="CAM9367164.1"/>
    <property type="molecule type" value="Genomic_DNA"/>
</dbReference>